<proteinExistence type="predicted"/>
<name>A0A0G2EVD8_9PEZI</name>
<gene>
    <name evidence="2" type="ORF">UCDDS831_g01307</name>
</gene>
<protein>
    <submittedName>
        <fullName evidence="2">Uncharacterized protein</fullName>
    </submittedName>
</protein>
<reference evidence="2 3" key="1">
    <citation type="submission" date="2015-03" db="EMBL/GenBank/DDBJ databases">
        <authorList>
            <person name="Morales-Cruz A."/>
            <person name="Amrine K.C."/>
            <person name="Cantu D."/>
        </authorList>
    </citation>
    <scope>NUCLEOTIDE SEQUENCE [LARGE SCALE GENOMIC DNA]</scope>
    <source>
        <strain evidence="2">DS831</strain>
    </source>
</reference>
<comment type="caution">
    <text evidence="2">The sequence shown here is derived from an EMBL/GenBank/DDBJ whole genome shotgun (WGS) entry which is preliminary data.</text>
</comment>
<feature type="region of interest" description="Disordered" evidence="1">
    <location>
        <begin position="34"/>
        <end position="65"/>
    </location>
</feature>
<dbReference type="AlphaFoldDB" id="A0A0G2EVD8"/>
<sequence>MQRLNNRAPYTTDPRPRLRIRPLFDDIRSGRYGEVDVGDVNFSPLGRVAEGSEQDKAEKKEEKAEKKKRRDAILRRILDRVVRDTSDGTDSLANAGYFLLVLVEVQRCCVLWEEAAAREAGGRADADSADDYNARLMEGVSLPWLVEAVFKMIVILVSWHRPLVPRGKDEDEGCVLSTEQLVALVEGEVEEAVKLVEGWAD</sequence>
<reference evidence="2 3" key="2">
    <citation type="submission" date="2015-05" db="EMBL/GenBank/DDBJ databases">
        <title>Distinctive expansion of gene families associated with plant cell wall degradation and secondary metabolism in the genomes of grapevine trunk pathogens.</title>
        <authorList>
            <person name="Lawrence D.P."/>
            <person name="Travadon R."/>
            <person name="Rolshausen P.E."/>
            <person name="Baumgartner K."/>
        </authorList>
    </citation>
    <scope>NUCLEOTIDE SEQUENCE [LARGE SCALE GENOMIC DNA]</scope>
    <source>
        <strain evidence="2">DS831</strain>
    </source>
</reference>
<dbReference type="Proteomes" id="UP000034182">
    <property type="component" value="Unassembled WGS sequence"/>
</dbReference>
<evidence type="ECO:0000256" key="1">
    <source>
        <dbReference type="SAM" id="MobiDB-lite"/>
    </source>
</evidence>
<accession>A0A0G2EVD8</accession>
<evidence type="ECO:0000313" key="3">
    <source>
        <dbReference type="Proteomes" id="UP000034182"/>
    </source>
</evidence>
<feature type="compositionally biased region" description="Basic and acidic residues" evidence="1">
    <location>
        <begin position="53"/>
        <end position="65"/>
    </location>
</feature>
<dbReference type="EMBL" id="LAQI01000031">
    <property type="protein sequence ID" value="KKY26647.1"/>
    <property type="molecule type" value="Genomic_DNA"/>
</dbReference>
<evidence type="ECO:0000313" key="2">
    <source>
        <dbReference type="EMBL" id="KKY26647.1"/>
    </source>
</evidence>
<organism evidence="2 3">
    <name type="scientific">Diplodia seriata</name>
    <dbReference type="NCBI Taxonomy" id="420778"/>
    <lineage>
        <taxon>Eukaryota</taxon>
        <taxon>Fungi</taxon>
        <taxon>Dikarya</taxon>
        <taxon>Ascomycota</taxon>
        <taxon>Pezizomycotina</taxon>
        <taxon>Dothideomycetes</taxon>
        <taxon>Dothideomycetes incertae sedis</taxon>
        <taxon>Botryosphaeriales</taxon>
        <taxon>Botryosphaeriaceae</taxon>
        <taxon>Diplodia</taxon>
    </lineage>
</organism>